<keyword evidence="1" id="KW-1133">Transmembrane helix</keyword>
<evidence type="ECO:0000313" key="3">
    <source>
        <dbReference type="Proteomes" id="UP000249377"/>
    </source>
</evidence>
<keyword evidence="1" id="KW-0472">Membrane</keyword>
<dbReference type="EMBL" id="QLYR01000005">
    <property type="protein sequence ID" value="RAQ28513.1"/>
    <property type="molecule type" value="Genomic_DNA"/>
</dbReference>
<sequence>MWKLIFALLAIIGIAEVGRWLWLWLLKSKKKGKIYFVFSFHGHEKEAEVALRGAVHRLRMYGGTEEKKVLCLDRGMDEETKRVCKLTARDTQMVEICSEEELANLLKRSFANT</sequence>
<comment type="caution">
    <text evidence="2">The sequence shown here is derived from an EMBL/GenBank/DDBJ whole genome shotgun (WGS) entry which is preliminary data.</text>
</comment>
<dbReference type="AlphaFoldDB" id="A0A328UEE0"/>
<feature type="transmembrane region" description="Helical" evidence="1">
    <location>
        <begin position="6"/>
        <end position="26"/>
    </location>
</feature>
<organism evidence="2 3">
    <name type="scientific">Hydrogeniiclostridium mannosilyticum</name>
    <dbReference type="NCBI Taxonomy" id="2764322"/>
    <lineage>
        <taxon>Bacteria</taxon>
        <taxon>Bacillati</taxon>
        <taxon>Bacillota</taxon>
        <taxon>Clostridia</taxon>
        <taxon>Eubacteriales</taxon>
        <taxon>Acutalibacteraceae</taxon>
        <taxon>Hydrogeniiclostridium</taxon>
    </lineage>
</organism>
<protein>
    <submittedName>
        <fullName evidence="2">Uncharacterized protein</fullName>
    </submittedName>
</protein>
<name>A0A328UEE0_9FIRM</name>
<accession>A0A328UEE0</accession>
<keyword evidence="1" id="KW-0812">Transmembrane</keyword>
<gene>
    <name evidence="2" type="ORF">DPQ25_09325</name>
</gene>
<keyword evidence="3" id="KW-1185">Reference proteome</keyword>
<reference evidence="2 3" key="1">
    <citation type="submission" date="2018-06" db="EMBL/GenBank/DDBJ databases">
        <title>Noncontiguous genome sequence of Ruminococcaceae bacterium ASD2818.</title>
        <authorList>
            <person name="Chaplin A.V."/>
            <person name="Sokolova S.R."/>
            <person name="Kochetkova T.O."/>
            <person name="Goltsov A.Y."/>
            <person name="Trofimov D.Y."/>
            <person name="Efimov B.A."/>
        </authorList>
    </citation>
    <scope>NUCLEOTIDE SEQUENCE [LARGE SCALE GENOMIC DNA]</scope>
    <source>
        <strain evidence="2 3">ASD2818</strain>
    </source>
</reference>
<proteinExistence type="predicted"/>
<evidence type="ECO:0000313" key="2">
    <source>
        <dbReference type="EMBL" id="RAQ28513.1"/>
    </source>
</evidence>
<evidence type="ECO:0000256" key="1">
    <source>
        <dbReference type="SAM" id="Phobius"/>
    </source>
</evidence>
<dbReference type="RefSeq" id="WP_112332896.1">
    <property type="nucleotide sequence ID" value="NZ_JBKYJQ010000008.1"/>
</dbReference>
<dbReference type="Proteomes" id="UP000249377">
    <property type="component" value="Unassembled WGS sequence"/>
</dbReference>